<feature type="domain" description="Pyrrolo-quinoline quinone repeat" evidence="2">
    <location>
        <begin position="313"/>
        <end position="405"/>
    </location>
</feature>
<evidence type="ECO:0000259" key="2">
    <source>
        <dbReference type="Pfam" id="PF13360"/>
    </source>
</evidence>
<dbReference type="SMART" id="SM00564">
    <property type="entry name" value="PQQ"/>
    <property type="match status" value="5"/>
</dbReference>
<organism evidence="3 4">
    <name type="scientific">Reichenbachiella faecimaris</name>
    <dbReference type="NCBI Taxonomy" id="692418"/>
    <lineage>
        <taxon>Bacteria</taxon>
        <taxon>Pseudomonadati</taxon>
        <taxon>Bacteroidota</taxon>
        <taxon>Cytophagia</taxon>
        <taxon>Cytophagales</taxon>
        <taxon>Reichenbachiellaceae</taxon>
        <taxon>Reichenbachiella</taxon>
    </lineage>
</organism>
<reference evidence="3 4" key="1">
    <citation type="submission" date="2017-04" db="EMBL/GenBank/DDBJ databases">
        <authorList>
            <person name="Afonso C.L."/>
            <person name="Miller P.J."/>
            <person name="Scott M.A."/>
            <person name="Spackman E."/>
            <person name="Goraichik I."/>
            <person name="Dimitrov K.M."/>
            <person name="Suarez D.L."/>
            <person name="Swayne D.E."/>
        </authorList>
    </citation>
    <scope>NUCLEOTIDE SEQUENCE [LARGE SCALE GENOMIC DNA]</scope>
    <source>
        <strain evidence="3 4">DSM 26133</strain>
    </source>
</reference>
<proteinExistence type="predicted"/>
<dbReference type="Pfam" id="PF13360">
    <property type="entry name" value="PQQ_2"/>
    <property type="match status" value="2"/>
</dbReference>
<dbReference type="InterPro" id="IPR002372">
    <property type="entry name" value="PQQ_rpt_dom"/>
</dbReference>
<dbReference type="EMBL" id="FWYF01000002">
    <property type="protein sequence ID" value="SMD33693.1"/>
    <property type="molecule type" value="Genomic_DNA"/>
</dbReference>
<sequence length="634" mass="70656">MKMYSLKYGILVVCLLCVMGSLKAQDALWQLDFDKEIAWNKITDSGILLVGTSDMGLHGIDSRDGNKLWSNDIMKGARSVKGADGKKQDPSALFEQFIYVIEDEEYPEMGDFIEIKYTDNAAYKNYAIVNIQNGEEVISPRKAEMPITKFFGKEMPTFNYSGTGYIPELRMVIISASWQDYMQKGAPWMQITKMVELPSAKVIWESDQVSSENFPFVVGTDIIMPGKTKIARMDSKTGKIKWEYNTSLKNQTFEKFDLSLDLTTGYFFEKKKNSGTLSAVDMASGKKFWEQELKLKDVPSLTAMSYGVVTKDESNLRLYDLKSGTEKWKVKKVDGTVIDLGDYGIAITQKEKRLVLLDPATGDAKWDEKISGINIDRIVGNGIMYSDAKGRLGVIQYDGEKIWDKKGMLDVPSIRYQVELGRELMYIDGDLYDVDLFSGDYKVLVGKLDKQFEGDESPESIELVDGGYLVSSSQNLFMFETDGSLRWKKYWEAPGMSMAAKIALRVGQVAMVAMAASSAAASSQYRTAYGGETYYSKMYAQQAEDLAKGASMLGDEAKKLFTASKSKGNIKMILSRVGAGGQAKSSGLVKVDKATGEELGTLQLGDKEPIYDFDPISGQVFFKADKKQIISYSL</sequence>
<dbReference type="OrthoDB" id="9816081at2"/>
<dbReference type="PANTHER" id="PTHR34512:SF30">
    <property type="entry name" value="OUTER MEMBRANE PROTEIN ASSEMBLY FACTOR BAMB"/>
    <property type="match status" value="1"/>
</dbReference>
<dbReference type="InterPro" id="IPR015943">
    <property type="entry name" value="WD40/YVTN_repeat-like_dom_sf"/>
</dbReference>
<gene>
    <name evidence="3" type="ORF">SAMN04488029_1617</name>
</gene>
<dbReference type="Proteomes" id="UP000192472">
    <property type="component" value="Unassembled WGS sequence"/>
</dbReference>
<keyword evidence="1" id="KW-0732">Signal</keyword>
<feature type="domain" description="Pyrrolo-quinoline quinone repeat" evidence="2">
    <location>
        <begin position="199"/>
        <end position="294"/>
    </location>
</feature>
<dbReference type="SUPFAM" id="SSF50998">
    <property type="entry name" value="Quinoprotein alcohol dehydrogenase-like"/>
    <property type="match status" value="1"/>
</dbReference>
<dbReference type="Gene3D" id="2.130.10.10">
    <property type="entry name" value="YVTN repeat-like/Quinoprotein amine dehydrogenase"/>
    <property type="match status" value="1"/>
</dbReference>
<dbReference type="PANTHER" id="PTHR34512">
    <property type="entry name" value="CELL SURFACE PROTEIN"/>
    <property type="match status" value="1"/>
</dbReference>
<dbReference type="InterPro" id="IPR011047">
    <property type="entry name" value="Quinoprotein_ADH-like_sf"/>
</dbReference>
<dbReference type="STRING" id="692418.SAMN04488029_1617"/>
<evidence type="ECO:0000256" key="1">
    <source>
        <dbReference type="SAM" id="SignalP"/>
    </source>
</evidence>
<accession>A0A1W2GAP8</accession>
<dbReference type="AlphaFoldDB" id="A0A1W2GAP8"/>
<protein>
    <submittedName>
        <fullName evidence="3">Outer membrane protein assembly factor BamB, contains PQQ-like beta-propeller repeat</fullName>
    </submittedName>
</protein>
<dbReference type="InterPro" id="IPR018391">
    <property type="entry name" value="PQQ_b-propeller_rpt"/>
</dbReference>
<feature type="signal peptide" evidence="1">
    <location>
        <begin position="1"/>
        <end position="24"/>
    </location>
</feature>
<keyword evidence="4" id="KW-1185">Reference proteome</keyword>
<name>A0A1W2GAP8_REIFA</name>
<feature type="chain" id="PRO_5012664427" evidence="1">
    <location>
        <begin position="25"/>
        <end position="634"/>
    </location>
</feature>
<evidence type="ECO:0000313" key="4">
    <source>
        <dbReference type="Proteomes" id="UP000192472"/>
    </source>
</evidence>
<evidence type="ECO:0000313" key="3">
    <source>
        <dbReference type="EMBL" id="SMD33693.1"/>
    </source>
</evidence>